<evidence type="ECO:0000313" key="3">
    <source>
        <dbReference type="Proteomes" id="UP000001055"/>
    </source>
</evidence>
<dbReference type="PANTHER" id="PTHR34315:SF1">
    <property type="entry name" value="INTRADIOL RING-CLEAVAGE DIOXYGENASES DOMAIN-CONTAINING PROTEIN-RELATED"/>
    <property type="match status" value="1"/>
</dbReference>
<feature type="region of interest" description="Disordered" evidence="1">
    <location>
        <begin position="89"/>
        <end position="122"/>
    </location>
</feature>
<dbReference type="AlphaFoldDB" id="Q0UTD6"/>
<name>Q0UTD6_PHANO</name>
<feature type="compositionally biased region" description="Gly residues" evidence="1">
    <location>
        <begin position="93"/>
        <end position="104"/>
    </location>
</feature>
<evidence type="ECO:0000256" key="1">
    <source>
        <dbReference type="SAM" id="MobiDB-lite"/>
    </source>
</evidence>
<organism evidence="2 3">
    <name type="scientific">Phaeosphaeria nodorum (strain SN15 / ATCC MYA-4574 / FGSC 10173)</name>
    <name type="common">Glume blotch fungus</name>
    <name type="synonym">Parastagonospora nodorum</name>
    <dbReference type="NCBI Taxonomy" id="321614"/>
    <lineage>
        <taxon>Eukaryota</taxon>
        <taxon>Fungi</taxon>
        <taxon>Dikarya</taxon>
        <taxon>Ascomycota</taxon>
        <taxon>Pezizomycotina</taxon>
        <taxon>Dothideomycetes</taxon>
        <taxon>Pleosporomycetidae</taxon>
        <taxon>Pleosporales</taxon>
        <taxon>Pleosporineae</taxon>
        <taxon>Phaeosphaeriaceae</taxon>
        <taxon>Parastagonospora</taxon>
    </lineage>
</organism>
<dbReference type="HOGENOM" id="CLU_1687288_0_0_1"/>
<dbReference type="RefSeq" id="XP_001795391.1">
    <property type="nucleotide sequence ID" value="XM_001795339.1"/>
</dbReference>
<dbReference type="Proteomes" id="UP000001055">
    <property type="component" value="Unassembled WGS sequence"/>
</dbReference>
<dbReference type="VEuPathDB" id="FungiDB:JI435_049780"/>
<accession>Q0UTD6</accession>
<dbReference type="InParanoid" id="Q0UTD6"/>
<dbReference type="EMBL" id="CH445331">
    <property type="protein sequence ID" value="EAT87369.1"/>
    <property type="molecule type" value="Genomic_DNA"/>
</dbReference>
<sequence>MTSLKASVNANETLLGGSVTHVVGQIFCDQDLVELLNEVEPYANNEQPLTDIAVDSILNEEATFTDPFVEYVLLADPAYLTENDDVEKEFAGAGMGGGPPGGSGAPPNGTKPTATMSVANSSSGAAVSSTLAPVSSSGAYTLVGEIPARVLSIRSR</sequence>
<evidence type="ECO:0000313" key="2">
    <source>
        <dbReference type="EMBL" id="EAT87369.1"/>
    </source>
</evidence>
<protein>
    <submittedName>
        <fullName evidence="2">Uncharacterized protein</fullName>
    </submittedName>
</protein>
<dbReference type="GeneID" id="5972266"/>
<proteinExistence type="predicted"/>
<gene>
    <name evidence="2" type="ORF">SNOG_04978</name>
</gene>
<reference evidence="3" key="1">
    <citation type="journal article" date="2007" name="Plant Cell">
        <title>Dothideomycete-plant interactions illuminated by genome sequencing and EST analysis of the wheat pathogen Stagonospora nodorum.</title>
        <authorList>
            <person name="Hane J.K."/>
            <person name="Lowe R.G."/>
            <person name="Solomon P.S."/>
            <person name="Tan K.C."/>
            <person name="Schoch C.L."/>
            <person name="Spatafora J.W."/>
            <person name="Crous P.W."/>
            <person name="Kodira C."/>
            <person name="Birren B.W."/>
            <person name="Galagan J.E."/>
            <person name="Torriani S.F."/>
            <person name="McDonald B.A."/>
            <person name="Oliver R.P."/>
        </authorList>
    </citation>
    <scope>NUCLEOTIDE SEQUENCE [LARGE SCALE GENOMIC DNA]</scope>
    <source>
        <strain evidence="3">SN15 / ATCC MYA-4574 / FGSC 10173</strain>
    </source>
</reference>
<dbReference type="KEGG" id="pno:SNOG_04978"/>
<dbReference type="PANTHER" id="PTHR34315">
    <property type="match status" value="1"/>
</dbReference>